<dbReference type="SUPFAM" id="SSF46785">
    <property type="entry name" value="Winged helix' DNA-binding domain"/>
    <property type="match status" value="1"/>
</dbReference>
<dbReference type="RefSeq" id="WP_317745416.1">
    <property type="nucleotide sequence ID" value="NZ_JAWLUP010000175.1"/>
</dbReference>
<keyword evidence="3" id="KW-0804">Transcription</keyword>
<evidence type="ECO:0000256" key="1">
    <source>
        <dbReference type="ARBA" id="ARBA00023015"/>
    </source>
</evidence>
<comment type="caution">
    <text evidence="6">The sequence shown here is derived from an EMBL/GenBank/DDBJ whole genome shotgun (WGS) entry which is preliminary data.</text>
</comment>
<keyword evidence="2 6" id="KW-0238">DNA-binding</keyword>
<dbReference type="PANTHER" id="PTHR33164">
    <property type="entry name" value="TRANSCRIPTIONAL REGULATOR, MARR FAMILY"/>
    <property type="match status" value="1"/>
</dbReference>
<dbReference type="PROSITE" id="PS50995">
    <property type="entry name" value="HTH_MARR_2"/>
    <property type="match status" value="1"/>
</dbReference>
<sequence>MTATEPAATERSCSDAAEFSGTALIAAVLQTQKLIVRKLDATLSPFKLSFPRYEVLSLVEAAPNGVMSTALLCRTLDRHPTTITSLIDGLERTGLVTRSTNPVDRRETLVTITDRGRAAAVSAARVVDDVSAVDPEVLRRLSIDLHTLLVATSDTQARQGTAPSARTAECVRGNGHDDQR</sequence>
<protein>
    <submittedName>
        <fullName evidence="6">Winged helix DNA-binding protein</fullName>
    </submittedName>
</protein>
<keyword evidence="1" id="KW-0805">Transcription regulation</keyword>
<gene>
    <name evidence="6" type="ORF">R4315_28975</name>
</gene>
<proteinExistence type="predicted"/>
<reference evidence="6" key="1">
    <citation type="submission" date="2023-10" db="EMBL/GenBank/DDBJ databases">
        <title>Development of a sustainable strategy for remediation of hydrocarbon-contaminated territories based on the waste exchange concept.</title>
        <authorList>
            <person name="Krivoruchko A."/>
        </authorList>
    </citation>
    <scope>NUCLEOTIDE SEQUENCE</scope>
    <source>
        <strain evidence="6">IEGM 68</strain>
    </source>
</reference>
<dbReference type="GO" id="GO:0006950">
    <property type="term" value="P:response to stress"/>
    <property type="evidence" value="ECO:0007669"/>
    <property type="project" value="TreeGrafter"/>
</dbReference>
<dbReference type="GO" id="GO:0003700">
    <property type="term" value="F:DNA-binding transcription factor activity"/>
    <property type="evidence" value="ECO:0007669"/>
    <property type="project" value="InterPro"/>
</dbReference>
<dbReference type="GO" id="GO:0003677">
    <property type="term" value="F:DNA binding"/>
    <property type="evidence" value="ECO:0007669"/>
    <property type="project" value="UniProtKB-KW"/>
</dbReference>
<dbReference type="EMBL" id="JAWLUP010000175">
    <property type="protein sequence ID" value="MDV7268554.1"/>
    <property type="molecule type" value="Genomic_DNA"/>
</dbReference>
<dbReference type="PROSITE" id="PS01117">
    <property type="entry name" value="HTH_MARR_1"/>
    <property type="match status" value="1"/>
</dbReference>
<dbReference type="InterPro" id="IPR036390">
    <property type="entry name" value="WH_DNA-bd_sf"/>
</dbReference>
<feature type="domain" description="HTH marR-type" evidence="5">
    <location>
        <begin position="21"/>
        <end position="158"/>
    </location>
</feature>
<accession>A0AAE5AA81</accession>
<name>A0AAE5AA81_9NOCA</name>
<dbReference type="AlphaFoldDB" id="A0AAE5AA81"/>
<dbReference type="Proteomes" id="UP001185863">
    <property type="component" value="Unassembled WGS sequence"/>
</dbReference>
<dbReference type="Gene3D" id="1.10.10.10">
    <property type="entry name" value="Winged helix-like DNA-binding domain superfamily/Winged helix DNA-binding domain"/>
    <property type="match status" value="1"/>
</dbReference>
<evidence type="ECO:0000256" key="3">
    <source>
        <dbReference type="ARBA" id="ARBA00023163"/>
    </source>
</evidence>
<evidence type="ECO:0000313" key="6">
    <source>
        <dbReference type="EMBL" id="MDV7268554.1"/>
    </source>
</evidence>
<dbReference type="InterPro" id="IPR036388">
    <property type="entry name" value="WH-like_DNA-bd_sf"/>
</dbReference>
<evidence type="ECO:0000256" key="2">
    <source>
        <dbReference type="ARBA" id="ARBA00023125"/>
    </source>
</evidence>
<organism evidence="6 7">
    <name type="scientific">Rhodococcus oxybenzonivorans</name>
    <dbReference type="NCBI Taxonomy" id="1990687"/>
    <lineage>
        <taxon>Bacteria</taxon>
        <taxon>Bacillati</taxon>
        <taxon>Actinomycetota</taxon>
        <taxon>Actinomycetes</taxon>
        <taxon>Mycobacteriales</taxon>
        <taxon>Nocardiaceae</taxon>
        <taxon>Rhodococcus</taxon>
    </lineage>
</organism>
<evidence type="ECO:0000256" key="4">
    <source>
        <dbReference type="SAM" id="MobiDB-lite"/>
    </source>
</evidence>
<evidence type="ECO:0000313" key="7">
    <source>
        <dbReference type="Proteomes" id="UP001185863"/>
    </source>
</evidence>
<dbReference type="InterPro" id="IPR039422">
    <property type="entry name" value="MarR/SlyA-like"/>
</dbReference>
<dbReference type="Pfam" id="PF01047">
    <property type="entry name" value="MarR"/>
    <property type="match status" value="1"/>
</dbReference>
<dbReference type="InterPro" id="IPR023187">
    <property type="entry name" value="Tscrpt_reg_MarR-type_CS"/>
</dbReference>
<dbReference type="PANTHER" id="PTHR33164:SF43">
    <property type="entry name" value="HTH-TYPE TRANSCRIPTIONAL REPRESSOR YETL"/>
    <property type="match status" value="1"/>
</dbReference>
<dbReference type="SMART" id="SM00347">
    <property type="entry name" value="HTH_MARR"/>
    <property type="match status" value="1"/>
</dbReference>
<dbReference type="InterPro" id="IPR000835">
    <property type="entry name" value="HTH_MarR-typ"/>
</dbReference>
<feature type="region of interest" description="Disordered" evidence="4">
    <location>
        <begin position="156"/>
        <end position="180"/>
    </location>
</feature>
<evidence type="ECO:0000259" key="5">
    <source>
        <dbReference type="PROSITE" id="PS50995"/>
    </source>
</evidence>